<protein>
    <submittedName>
        <fullName evidence="2">Uncharacterized protein</fullName>
    </submittedName>
</protein>
<dbReference type="STRING" id="525373.HMPREF0766_13392"/>
<dbReference type="Proteomes" id="UP000006258">
    <property type="component" value="Unassembled WGS sequence"/>
</dbReference>
<reference evidence="2" key="1">
    <citation type="submission" date="2010-07" db="EMBL/GenBank/DDBJ databases">
        <authorList>
            <person name="Muzny D."/>
            <person name="Qin X."/>
            <person name="Buhay C."/>
            <person name="Dugan-Rocha S."/>
            <person name="Ding Y."/>
            <person name="Chen G."/>
            <person name="Hawes A."/>
            <person name="Holder M."/>
            <person name="Jhangiani S."/>
            <person name="Johnson A."/>
            <person name="Khan Z."/>
            <person name="Li Z."/>
            <person name="Liu W."/>
            <person name="Liu X."/>
            <person name="Perez L."/>
            <person name="Shen H."/>
            <person name="Wang Q."/>
            <person name="Watt J."/>
            <person name="Xi L."/>
            <person name="Xin Y."/>
            <person name="Zhou J."/>
            <person name="Deng J."/>
            <person name="Jiang H."/>
            <person name="Liu Y."/>
            <person name="Qu J."/>
            <person name="Song X.-Z."/>
            <person name="Zhang L."/>
            <person name="Villasana D."/>
            <person name="Johnson A."/>
            <person name="Liu J."/>
            <person name="Liyanage D."/>
            <person name="Lorensuhewa L."/>
            <person name="Robinson T."/>
            <person name="Song A."/>
            <person name="Song B.-B."/>
            <person name="Dinh H."/>
            <person name="Thornton R."/>
            <person name="Coyle M."/>
            <person name="Francisco L."/>
            <person name="Jackson L."/>
            <person name="Javaid M."/>
            <person name="Korchina V."/>
            <person name="Kovar C."/>
            <person name="Mata R."/>
            <person name="Mathew T."/>
            <person name="Ngo R."/>
            <person name="Nguyen L."/>
            <person name="Nguyen N."/>
            <person name="Okwuonu G."/>
            <person name="Ongeri F."/>
            <person name="Pham C."/>
            <person name="Simmons D."/>
            <person name="Wilczek-Boney K."/>
            <person name="Hale W."/>
            <person name="Jakkamsetti A."/>
            <person name="Pham P."/>
            <person name="Ruth R."/>
            <person name="San Lucas F."/>
            <person name="Warren J."/>
            <person name="Zhang J."/>
            <person name="Zhao Z."/>
            <person name="Zhou C."/>
            <person name="Zhu D."/>
            <person name="Lee S."/>
            <person name="Bess C."/>
            <person name="Blankenburg K."/>
            <person name="Forbes L."/>
            <person name="Fu Q."/>
            <person name="Gubbala S."/>
            <person name="Hirani K."/>
            <person name="Jayaseelan J.C."/>
            <person name="Lara F."/>
            <person name="Munidasa M."/>
            <person name="Palculict T."/>
            <person name="Patil S."/>
            <person name="Pu L.-L."/>
            <person name="Saada N."/>
            <person name="Tang L."/>
            <person name="Weissenberger G."/>
            <person name="Zhu Y."/>
            <person name="Hemphill L."/>
            <person name="Shang Y."/>
            <person name="Youmans B."/>
            <person name="Ayvaz T."/>
            <person name="Ross M."/>
            <person name="Santibanez J."/>
            <person name="Aqrawi P."/>
            <person name="Gross S."/>
            <person name="Joshi V."/>
            <person name="Fowler G."/>
            <person name="Nazareth L."/>
            <person name="Reid J."/>
            <person name="Worley K."/>
            <person name="Petrosino J."/>
            <person name="Highlander S."/>
            <person name="Gibbs R."/>
        </authorList>
    </citation>
    <scope>NUCLEOTIDE SEQUENCE [LARGE SCALE GENOMIC DNA]</scope>
    <source>
        <strain evidence="2">ATCC 33861</strain>
    </source>
</reference>
<comment type="caution">
    <text evidence="2">The sequence shown here is derived from an EMBL/GenBank/DDBJ whole genome shotgun (WGS) entry which is preliminary data.</text>
</comment>
<feature type="transmembrane region" description="Helical" evidence="1">
    <location>
        <begin position="12"/>
        <end position="35"/>
    </location>
</feature>
<keyword evidence="1" id="KW-1133">Transmembrane helix</keyword>
<name>D7VQY8_SPHSI</name>
<evidence type="ECO:0000256" key="1">
    <source>
        <dbReference type="SAM" id="Phobius"/>
    </source>
</evidence>
<organism evidence="2 3">
    <name type="scientific">Sphingobacterium spiritivorum ATCC 33861</name>
    <dbReference type="NCBI Taxonomy" id="525373"/>
    <lineage>
        <taxon>Bacteria</taxon>
        <taxon>Pseudomonadati</taxon>
        <taxon>Bacteroidota</taxon>
        <taxon>Sphingobacteriia</taxon>
        <taxon>Sphingobacteriales</taxon>
        <taxon>Sphingobacteriaceae</taxon>
        <taxon>Sphingobacterium</taxon>
    </lineage>
</organism>
<keyword evidence="1" id="KW-0472">Membrane</keyword>
<dbReference type="EMBL" id="ACHA02000012">
    <property type="protein sequence ID" value="EFK56189.1"/>
    <property type="molecule type" value="Genomic_DNA"/>
</dbReference>
<keyword evidence="3" id="KW-1185">Reference proteome</keyword>
<evidence type="ECO:0000313" key="2">
    <source>
        <dbReference type="EMBL" id="EFK56189.1"/>
    </source>
</evidence>
<keyword evidence="1" id="KW-0812">Transmembrane</keyword>
<dbReference type="AlphaFoldDB" id="D7VQY8"/>
<accession>D7VQY8</accession>
<dbReference type="HOGENOM" id="CLU_3222232_0_0_10"/>
<proteinExistence type="predicted"/>
<evidence type="ECO:0000313" key="3">
    <source>
        <dbReference type="Proteomes" id="UP000006258"/>
    </source>
</evidence>
<gene>
    <name evidence="2" type="ORF">HMPREF0766_13392</name>
</gene>
<sequence length="44" mass="5497">MVTTSPFVLSVYLQEGCFLFFITDWFIVVKWYWFLFTYREYPVL</sequence>